<reference evidence="1" key="1">
    <citation type="submission" date="2020-10" db="EMBL/GenBank/DDBJ databases">
        <title>Connecting structure to function with the recovery of over 1000 high-quality activated sludge metagenome-assembled genomes encoding full-length rRNA genes using long-read sequencing.</title>
        <authorList>
            <person name="Singleton C.M."/>
            <person name="Petriglieri F."/>
            <person name="Kristensen J.M."/>
            <person name="Kirkegaard R.H."/>
            <person name="Michaelsen T.Y."/>
            <person name="Andersen M.H."/>
            <person name="Karst S.M."/>
            <person name="Dueholm M.S."/>
            <person name="Nielsen P.H."/>
            <person name="Albertsen M."/>
        </authorList>
    </citation>
    <scope>NUCLEOTIDE SEQUENCE</scope>
    <source>
        <strain evidence="1">Hirt_18-Q3-R61-65_BATAC.395</strain>
    </source>
</reference>
<proteinExistence type="predicted"/>
<protein>
    <submittedName>
        <fullName evidence="1">Uncharacterized protein</fullName>
    </submittedName>
</protein>
<evidence type="ECO:0000313" key="2">
    <source>
        <dbReference type="Proteomes" id="UP000886689"/>
    </source>
</evidence>
<dbReference type="Proteomes" id="UP000886689">
    <property type="component" value="Unassembled WGS sequence"/>
</dbReference>
<dbReference type="AlphaFoldDB" id="A0A9D7PPL9"/>
<accession>A0A9D7PPL9</accession>
<organism evidence="1 2">
    <name type="scientific">Candidatus Proximibacter danicus</name>
    <dbReference type="NCBI Taxonomy" id="2954365"/>
    <lineage>
        <taxon>Bacteria</taxon>
        <taxon>Pseudomonadati</taxon>
        <taxon>Pseudomonadota</taxon>
        <taxon>Betaproteobacteria</taxon>
        <taxon>Candidatus Proximibacter</taxon>
    </lineage>
</organism>
<gene>
    <name evidence="1" type="ORF">IPL58_03105</name>
</gene>
<dbReference type="EMBL" id="JADJUC010000002">
    <property type="protein sequence ID" value="MBK8523185.1"/>
    <property type="molecule type" value="Genomic_DNA"/>
</dbReference>
<sequence>MNNENQTIRHQFLALACQYLFGQDARCENFRHIGLGTMNLQPIPISNCARSH</sequence>
<name>A0A9D7PPL9_9PROT</name>
<comment type="caution">
    <text evidence="1">The sequence shown here is derived from an EMBL/GenBank/DDBJ whole genome shotgun (WGS) entry which is preliminary data.</text>
</comment>
<evidence type="ECO:0000313" key="1">
    <source>
        <dbReference type="EMBL" id="MBK8523185.1"/>
    </source>
</evidence>